<dbReference type="Pfam" id="PF00153">
    <property type="entry name" value="Mito_carr"/>
    <property type="match status" value="3"/>
</dbReference>
<dbReference type="GO" id="GO:0071913">
    <property type="term" value="F:citrate secondary active transmembrane transporter activity"/>
    <property type="evidence" value="ECO:0007669"/>
    <property type="project" value="TreeGrafter"/>
</dbReference>
<keyword evidence="7" id="KW-1133">Transmembrane helix</keyword>
<keyword evidence="8" id="KW-0496">Mitochondrion</keyword>
<feature type="repeat" description="Solcar" evidence="10">
    <location>
        <begin position="219"/>
        <end position="301"/>
    </location>
</feature>
<feature type="repeat" description="Solcar" evidence="10">
    <location>
        <begin position="8"/>
        <end position="93"/>
    </location>
</feature>
<dbReference type="Gene3D" id="1.50.40.10">
    <property type="entry name" value="Mitochondrial carrier domain"/>
    <property type="match status" value="2"/>
</dbReference>
<evidence type="ECO:0000256" key="5">
    <source>
        <dbReference type="ARBA" id="ARBA00022737"/>
    </source>
</evidence>
<evidence type="ECO:0000256" key="6">
    <source>
        <dbReference type="ARBA" id="ARBA00022792"/>
    </source>
</evidence>
<feature type="repeat" description="Solcar" evidence="10">
    <location>
        <begin position="123"/>
        <end position="211"/>
    </location>
</feature>
<evidence type="ECO:0000313" key="13">
    <source>
        <dbReference type="EMBL" id="KAE9994456.1"/>
    </source>
</evidence>
<evidence type="ECO:0000256" key="10">
    <source>
        <dbReference type="PROSITE-ProRule" id="PRU00282"/>
    </source>
</evidence>
<dbReference type="InterPro" id="IPR002067">
    <property type="entry name" value="MCP"/>
</dbReference>
<comment type="subcellular location">
    <subcellularLocation>
        <location evidence="1">Mitochondrion inner membrane</location>
        <topology evidence="1">Multi-pass membrane protein</topology>
    </subcellularLocation>
</comment>
<sequence length="314" mass="34012">MREADASTPPLVSLIAGGTAGGIEGTLTYPFEYAKTRVQLRGEHAPKNPFAVVGKVIREEGVRALYMGCGTLVAVGGFPFVAQYSIQDTPEDGLIGTIAKDAIRFMSFDAVKEAFKDPVTGTLSPLRNILAGMVSGVVASTLAVTPTERLKTALIDDARTEKRFKSAWHATKLLVQEKGLGGLYRGYVTTTAKQMGTTSIRMGSYNIMKDYGKLHDWPENSFVDFGKGMIAGTVTTYATQPIDVVKTRAQSVKGAGVVEATMSVWQDYGLKGFWRGTVMRLGRTVMAGGILFTSYEQIVTLVKPLFDTKNKEEL</sequence>
<name>A0A8H3VU06_VENIN</name>
<organism evidence="13 15">
    <name type="scientific">Venturia inaequalis</name>
    <name type="common">Apple scab fungus</name>
    <dbReference type="NCBI Taxonomy" id="5025"/>
    <lineage>
        <taxon>Eukaryota</taxon>
        <taxon>Fungi</taxon>
        <taxon>Dikarya</taxon>
        <taxon>Ascomycota</taxon>
        <taxon>Pezizomycotina</taxon>
        <taxon>Dothideomycetes</taxon>
        <taxon>Pleosporomycetidae</taxon>
        <taxon>Venturiales</taxon>
        <taxon>Venturiaceae</taxon>
        <taxon>Venturia</taxon>
    </lineage>
</organism>
<dbReference type="InterPro" id="IPR023395">
    <property type="entry name" value="MCP_dom_sf"/>
</dbReference>
<dbReference type="SUPFAM" id="SSF103506">
    <property type="entry name" value="Mitochondrial carrier"/>
    <property type="match status" value="1"/>
</dbReference>
<dbReference type="InterPro" id="IPR018108">
    <property type="entry name" value="MCP_transmembrane"/>
</dbReference>
<evidence type="ECO:0000256" key="4">
    <source>
        <dbReference type="ARBA" id="ARBA00022692"/>
    </source>
</evidence>
<evidence type="ECO:0000256" key="3">
    <source>
        <dbReference type="ARBA" id="ARBA00022448"/>
    </source>
</evidence>
<keyword evidence="15" id="KW-1185">Reference proteome</keyword>
<dbReference type="OrthoDB" id="44467at2759"/>
<dbReference type="EMBL" id="WNWR01000007">
    <property type="protein sequence ID" value="KAE9994456.1"/>
    <property type="molecule type" value="Genomic_DNA"/>
</dbReference>
<comment type="caution">
    <text evidence="13">The sequence shown here is derived from an EMBL/GenBank/DDBJ whole genome shotgun (WGS) entry which is preliminary data.</text>
</comment>
<evidence type="ECO:0000256" key="1">
    <source>
        <dbReference type="ARBA" id="ARBA00004448"/>
    </source>
</evidence>
<evidence type="ECO:0000256" key="7">
    <source>
        <dbReference type="ARBA" id="ARBA00022989"/>
    </source>
</evidence>
<comment type="similarity">
    <text evidence="2 11">Belongs to the mitochondrial carrier (TC 2.A.29) family.</text>
</comment>
<dbReference type="EMBL" id="WNWS01000015">
    <property type="protein sequence ID" value="KAE9987673.1"/>
    <property type="molecule type" value="Genomic_DNA"/>
</dbReference>
<evidence type="ECO:0000256" key="8">
    <source>
        <dbReference type="ARBA" id="ARBA00023128"/>
    </source>
</evidence>
<proteinExistence type="inferred from homology"/>
<dbReference type="GO" id="GO:0005743">
    <property type="term" value="C:mitochondrial inner membrane"/>
    <property type="evidence" value="ECO:0007669"/>
    <property type="project" value="UniProtKB-SubCell"/>
</dbReference>
<dbReference type="PANTHER" id="PTHR45788">
    <property type="entry name" value="SUCCINATE/FUMARATE MITOCHONDRIAL TRANSPORTER-RELATED"/>
    <property type="match status" value="1"/>
</dbReference>
<evidence type="ECO:0000313" key="12">
    <source>
        <dbReference type="EMBL" id="KAE9987673.1"/>
    </source>
</evidence>
<dbReference type="Proteomes" id="UP000490939">
    <property type="component" value="Unassembled WGS sequence"/>
</dbReference>
<dbReference type="Proteomes" id="UP000447873">
    <property type="component" value="Unassembled WGS sequence"/>
</dbReference>
<dbReference type="PROSITE" id="PS50920">
    <property type="entry name" value="SOLCAR"/>
    <property type="match status" value="3"/>
</dbReference>
<reference evidence="13 15" key="1">
    <citation type="submission" date="2019-07" db="EMBL/GenBank/DDBJ databases">
        <title>Venturia inaequalis Genome Resource.</title>
        <authorList>
            <person name="Lichtner F.J."/>
        </authorList>
    </citation>
    <scope>NUCLEOTIDE SEQUENCE [LARGE SCALE GENOMIC DNA]</scope>
    <source>
        <strain evidence="12 14">120213</strain>
        <strain evidence="13 15">DMI_063113</strain>
    </source>
</reference>
<keyword evidence="5" id="KW-0677">Repeat</keyword>
<evidence type="ECO:0000313" key="14">
    <source>
        <dbReference type="Proteomes" id="UP000447873"/>
    </source>
</evidence>
<keyword evidence="6" id="KW-0999">Mitochondrion inner membrane</keyword>
<protein>
    <recommendedName>
        <fullName evidence="16">Tricarboxylate transport protein</fullName>
    </recommendedName>
</protein>
<dbReference type="GO" id="GO:0006843">
    <property type="term" value="P:mitochondrial citrate transmembrane transport"/>
    <property type="evidence" value="ECO:0007669"/>
    <property type="project" value="TreeGrafter"/>
</dbReference>
<accession>A0A8H3VU06</accession>
<keyword evidence="9 10" id="KW-0472">Membrane</keyword>
<dbReference type="AlphaFoldDB" id="A0A8H3VU06"/>
<dbReference type="InterPro" id="IPR049563">
    <property type="entry name" value="TXTP-like"/>
</dbReference>
<dbReference type="PRINTS" id="PR00926">
    <property type="entry name" value="MITOCARRIER"/>
</dbReference>
<gene>
    <name evidence="13" type="ORF">EG327_010082</name>
    <name evidence="12" type="ORF">EG328_001906</name>
</gene>
<dbReference type="PANTHER" id="PTHR45788:SF3">
    <property type="entry name" value="TRICARBOXYLATE TRANSPORT PROTEIN"/>
    <property type="match status" value="1"/>
</dbReference>
<keyword evidence="4 10" id="KW-0812">Transmembrane</keyword>
<evidence type="ECO:0000256" key="2">
    <source>
        <dbReference type="ARBA" id="ARBA00006375"/>
    </source>
</evidence>
<keyword evidence="3 11" id="KW-0813">Transport</keyword>
<evidence type="ECO:0000313" key="15">
    <source>
        <dbReference type="Proteomes" id="UP000490939"/>
    </source>
</evidence>
<evidence type="ECO:0000256" key="11">
    <source>
        <dbReference type="RuleBase" id="RU000488"/>
    </source>
</evidence>
<evidence type="ECO:0000256" key="9">
    <source>
        <dbReference type="ARBA" id="ARBA00023136"/>
    </source>
</evidence>
<evidence type="ECO:0008006" key="16">
    <source>
        <dbReference type="Google" id="ProtNLM"/>
    </source>
</evidence>